<dbReference type="PANTHER" id="PTHR42760:SF37">
    <property type="entry name" value="CLAVALDEHYDE DEHYDROGENASE"/>
    <property type="match status" value="1"/>
</dbReference>
<dbReference type="SUPFAM" id="SSF51735">
    <property type="entry name" value="NAD(P)-binding Rossmann-fold domains"/>
    <property type="match status" value="1"/>
</dbReference>
<dbReference type="InterPro" id="IPR036291">
    <property type="entry name" value="NAD(P)-bd_dom_sf"/>
</dbReference>
<comment type="caution">
    <text evidence="3">The sequence shown here is derived from an EMBL/GenBank/DDBJ whole genome shotgun (WGS) entry which is preliminary data.</text>
</comment>
<dbReference type="GO" id="GO:0016616">
    <property type="term" value="F:oxidoreductase activity, acting on the CH-OH group of donors, NAD or NADP as acceptor"/>
    <property type="evidence" value="ECO:0007669"/>
    <property type="project" value="TreeGrafter"/>
</dbReference>
<evidence type="ECO:0000313" key="4">
    <source>
        <dbReference type="Proteomes" id="UP000469559"/>
    </source>
</evidence>
<name>A0A8T9BDI3_9HELO</name>
<evidence type="ECO:0000313" key="3">
    <source>
        <dbReference type="EMBL" id="TVY18084.1"/>
    </source>
</evidence>
<dbReference type="OrthoDB" id="1933717at2759"/>
<gene>
    <name evidence="3" type="primary">citE_4</name>
    <name evidence="3" type="ORF">LARI1_G001988</name>
</gene>
<dbReference type="Proteomes" id="UP000469559">
    <property type="component" value="Unassembled WGS sequence"/>
</dbReference>
<reference evidence="3 4" key="1">
    <citation type="submission" date="2018-05" db="EMBL/GenBank/DDBJ databases">
        <title>Whole genome sequencing for identification of molecular markers to develop diagnostic detection tools for the regulated plant pathogen Lachnellula willkommii.</title>
        <authorList>
            <person name="Giroux E."/>
            <person name="Bilodeau G."/>
        </authorList>
    </citation>
    <scope>NUCLEOTIDE SEQUENCE [LARGE SCALE GENOMIC DNA]</scope>
    <source>
        <strain evidence="3 4">CBS 203.66</strain>
    </source>
</reference>
<comment type="similarity">
    <text evidence="1">Belongs to the short-chain dehydrogenases/reductases (SDR) family.</text>
</comment>
<evidence type="ECO:0000256" key="1">
    <source>
        <dbReference type="ARBA" id="ARBA00006484"/>
    </source>
</evidence>
<dbReference type="EMBL" id="QGMF01000197">
    <property type="protein sequence ID" value="TVY18084.1"/>
    <property type="molecule type" value="Genomic_DNA"/>
</dbReference>
<organism evidence="3 4">
    <name type="scientific">Lachnellula arida</name>
    <dbReference type="NCBI Taxonomy" id="1316785"/>
    <lineage>
        <taxon>Eukaryota</taxon>
        <taxon>Fungi</taxon>
        <taxon>Dikarya</taxon>
        <taxon>Ascomycota</taxon>
        <taxon>Pezizomycotina</taxon>
        <taxon>Leotiomycetes</taxon>
        <taxon>Helotiales</taxon>
        <taxon>Lachnaceae</taxon>
        <taxon>Lachnellula</taxon>
    </lineage>
</organism>
<protein>
    <submittedName>
        <fullName evidence="3">Short chain dehydrogenase</fullName>
    </submittedName>
</protein>
<accession>A0A8T9BDI3</accession>
<dbReference type="Pfam" id="PF00106">
    <property type="entry name" value="adh_short"/>
    <property type="match status" value="1"/>
</dbReference>
<sequence>MENIAAEYFVKTGQFTKTTYRDVYPSVEPTAASNSQAGKVIVITGASKGIGRVETNARGTFLFTQGLLKLLGQDGTGSIINMTSGMAVLTVHGMSSYSLSKLAALQLQAYVALENPNMIVIALHPGIVMTEMTAGAFEPFAKCTPELVEGLGVWLSTGKAAFLNGRYVSSNWSVDDLVARKEEIVSEGKLSLVLKGEFGEEQFP</sequence>
<dbReference type="Gene3D" id="3.40.50.720">
    <property type="entry name" value="NAD(P)-binding Rossmann-like Domain"/>
    <property type="match status" value="1"/>
</dbReference>
<dbReference type="AlphaFoldDB" id="A0A8T9BDI3"/>
<keyword evidence="2" id="KW-0560">Oxidoreductase</keyword>
<dbReference type="PANTHER" id="PTHR42760">
    <property type="entry name" value="SHORT-CHAIN DEHYDROGENASES/REDUCTASES FAMILY MEMBER"/>
    <property type="match status" value="1"/>
</dbReference>
<dbReference type="CDD" id="cd05233">
    <property type="entry name" value="SDR_c"/>
    <property type="match status" value="1"/>
</dbReference>
<proteinExistence type="inferred from homology"/>
<keyword evidence="4" id="KW-1185">Reference proteome</keyword>
<dbReference type="InterPro" id="IPR002347">
    <property type="entry name" value="SDR_fam"/>
</dbReference>
<evidence type="ECO:0000256" key="2">
    <source>
        <dbReference type="ARBA" id="ARBA00023002"/>
    </source>
</evidence>